<sequence length="77" mass="8466">MSSTLEKSYALEEACTIWAETPILSPLSIQLSDPVAWSSSILGSTVPLHKSTFFPPPSSYYWPSWASSVSPIARTFK</sequence>
<name>A0AAV2D5G1_9ROSI</name>
<protein>
    <submittedName>
        <fullName evidence="1">Uncharacterized protein</fullName>
    </submittedName>
</protein>
<evidence type="ECO:0000313" key="2">
    <source>
        <dbReference type="Proteomes" id="UP001497516"/>
    </source>
</evidence>
<proteinExistence type="predicted"/>
<organism evidence="1 2">
    <name type="scientific">Linum trigynum</name>
    <dbReference type="NCBI Taxonomy" id="586398"/>
    <lineage>
        <taxon>Eukaryota</taxon>
        <taxon>Viridiplantae</taxon>
        <taxon>Streptophyta</taxon>
        <taxon>Embryophyta</taxon>
        <taxon>Tracheophyta</taxon>
        <taxon>Spermatophyta</taxon>
        <taxon>Magnoliopsida</taxon>
        <taxon>eudicotyledons</taxon>
        <taxon>Gunneridae</taxon>
        <taxon>Pentapetalae</taxon>
        <taxon>rosids</taxon>
        <taxon>fabids</taxon>
        <taxon>Malpighiales</taxon>
        <taxon>Linaceae</taxon>
        <taxon>Linum</taxon>
    </lineage>
</organism>
<dbReference type="AlphaFoldDB" id="A0AAV2D5G1"/>
<dbReference type="EMBL" id="OZ034815">
    <property type="protein sequence ID" value="CAL1367869.1"/>
    <property type="molecule type" value="Genomic_DNA"/>
</dbReference>
<accession>A0AAV2D5G1</accession>
<dbReference type="Proteomes" id="UP001497516">
    <property type="component" value="Chromosome 2"/>
</dbReference>
<gene>
    <name evidence="1" type="ORF">LTRI10_LOCUS11309</name>
</gene>
<evidence type="ECO:0000313" key="1">
    <source>
        <dbReference type="EMBL" id="CAL1367869.1"/>
    </source>
</evidence>
<reference evidence="1 2" key="1">
    <citation type="submission" date="2024-04" db="EMBL/GenBank/DDBJ databases">
        <authorList>
            <person name="Fracassetti M."/>
        </authorList>
    </citation>
    <scope>NUCLEOTIDE SEQUENCE [LARGE SCALE GENOMIC DNA]</scope>
</reference>
<keyword evidence="2" id="KW-1185">Reference proteome</keyword>